<proteinExistence type="predicted"/>
<evidence type="ECO:0000313" key="2">
    <source>
        <dbReference type="EMBL" id="RNF77827.1"/>
    </source>
</evidence>
<protein>
    <recommendedName>
        <fullName evidence="4">Secreted protein</fullName>
    </recommendedName>
</protein>
<reference evidence="2 3" key="1">
    <citation type="submission" date="2018-11" db="EMBL/GenBank/DDBJ databases">
        <title>The Potential of Streptomyces as Biocontrol Agents against the Tomato grey mould, Botrytis cinerea (Gray mold) Frontiers in Microbiology.</title>
        <authorList>
            <person name="Li D."/>
        </authorList>
    </citation>
    <scope>NUCLEOTIDE SEQUENCE [LARGE SCALE GENOMIC DNA]</scope>
    <source>
        <strain evidence="2 3">NEAU-LD23</strain>
    </source>
</reference>
<dbReference type="Proteomes" id="UP000275401">
    <property type="component" value="Unassembled WGS sequence"/>
</dbReference>
<comment type="caution">
    <text evidence="2">The sequence shown here is derived from an EMBL/GenBank/DDBJ whole genome shotgun (WGS) entry which is preliminary data.</text>
</comment>
<accession>A0A3M8S9P1</accession>
<evidence type="ECO:0000313" key="3">
    <source>
        <dbReference type="Proteomes" id="UP000275401"/>
    </source>
</evidence>
<dbReference type="AlphaFoldDB" id="A0A3M8S9P1"/>
<evidence type="ECO:0008006" key="4">
    <source>
        <dbReference type="Google" id="ProtNLM"/>
    </source>
</evidence>
<organism evidence="2 3">
    <name type="scientific">Streptomyces botrytidirepellens</name>
    <dbReference type="NCBI Taxonomy" id="2486417"/>
    <lineage>
        <taxon>Bacteria</taxon>
        <taxon>Bacillati</taxon>
        <taxon>Actinomycetota</taxon>
        <taxon>Actinomycetes</taxon>
        <taxon>Kitasatosporales</taxon>
        <taxon>Streptomycetaceae</taxon>
        <taxon>Streptomyces</taxon>
    </lineage>
</organism>
<gene>
    <name evidence="2" type="ORF">EEJ42_49610</name>
</gene>
<dbReference type="EMBL" id="RIBZ01000884">
    <property type="protein sequence ID" value="RNF77827.1"/>
    <property type="molecule type" value="Genomic_DNA"/>
</dbReference>
<feature type="chain" id="PRO_5018066344" description="Secreted protein" evidence="1">
    <location>
        <begin position="34"/>
        <end position="123"/>
    </location>
</feature>
<dbReference type="RefSeq" id="WP_123108714.1">
    <property type="nucleotide sequence ID" value="NZ_RIBZ01000884.1"/>
</dbReference>
<sequence>MSTGMRRRAATTVVTLTMAGALGVGLMTPVAHGAGHGACYDGRCTITVSKPRTIKVNSHKFGFGTLKVTHISSRTVKFSATSGGTRLGGSTSPGGTVKLNNLKIWVKSASGHKARLALFPTRY</sequence>
<keyword evidence="3" id="KW-1185">Reference proteome</keyword>
<keyword evidence="1" id="KW-0732">Signal</keyword>
<name>A0A3M8S9P1_9ACTN</name>
<feature type="signal peptide" evidence="1">
    <location>
        <begin position="1"/>
        <end position="33"/>
    </location>
</feature>
<evidence type="ECO:0000256" key="1">
    <source>
        <dbReference type="SAM" id="SignalP"/>
    </source>
</evidence>